<evidence type="ECO:0000313" key="1">
    <source>
        <dbReference type="Proteomes" id="UP000492821"/>
    </source>
</evidence>
<evidence type="ECO:0000313" key="2">
    <source>
        <dbReference type="WBParaSite" id="Pan_g834.t1"/>
    </source>
</evidence>
<reference evidence="1" key="1">
    <citation type="journal article" date="2013" name="Genetics">
        <title>The draft genome and transcriptome of Panagrellus redivivus are shaped by the harsh demands of a free-living lifestyle.</title>
        <authorList>
            <person name="Srinivasan J."/>
            <person name="Dillman A.R."/>
            <person name="Macchietto M.G."/>
            <person name="Heikkinen L."/>
            <person name="Lakso M."/>
            <person name="Fracchia K.M."/>
            <person name="Antoshechkin I."/>
            <person name="Mortazavi A."/>
            <person name="Wong G."/>
            <person name="Sternberg P.W."/>
        </authorList>
    </citation>
    <scope>NUCLEOTIDE SEQUENCE [LARGE SCALE GENOMIC DNA]</scope>
    <source>
        <strain evidence="1">MT8872</strain>
    </source>
</reference>
<proteinExistence type="predicted"/>
<reference evidence="2" key="2">
    <citation type="submission" date="2020-10" db="UniProtKB">
        <authorList>
            <consortium name="WormBaseParasite"/>
        </authorList>
    </citation>
    <scope>IDENTIFICATION</scope>
</reference>
<protein>
    <submittedName>
        <fullName evidence="2">Piwi domain-containing protein</fullName>
    </submittedName>
</protein>
<dbReference type="WBParaSite" id="Pan_g834.t1">
    <property type="protein sequence ID" value="Pan_g834.t1"/>
    <property type="gene ID" value="Pan_g834"/>
</dbReference>
<organism evidence="1 2">
    <name type="scientific">Panagrellus redivivus</name>
    <name type="common">Microworm</name>
    <dbReference type="NCBI Taxonomy" id="6233"/>
    <lineage>
        <taxon>Eukaryota</taxon>
        <taxon>Metazoa</taxon>
        <taxon>Ecdysozoa</taxon>
        <taxon>Nematoda</taxon>
        <taxon>Chromadorea</taxon>
        <taxon>Rhabditida</taxon>
        <taxon>Tylenchina</taxon>
        <taxon>Panagrolaimomorpha</taxon>
        <taxon>Panagrolaimoidea</taxon>
        <taxon>Panagrolaimidae</taxon>
        <taxon>Panagrellus</taxon>
    </lineage>
</organism>
<sequence>MVDALMDAMSEWRSDITCAISDNAIEKHAGIKACAMGNFCRQYPRDREGAKTLRRYLDFLCSAQYNVELNGNPFSYSQKRPIYHLFHNPNGAPSIETIKKKFGNKKYYFEISAAKLFTSFNKPSEKHVVGAFTHCLYMLAEQQKQYTGLGGSSPIDSNCYIIVTGIDTYDPDDGYDDVLKLISRDNLKSYYDEVMKELEHDTSQLNIVFTCKQLPEMLLWRLADISNVENWKFEPEILNCNQFQGALSRIANEKWKVVTVNCGVLVVKKVQYIMNRQNCDILTLRVVKQLQNELNQWFPKWRICWMTEPPIWQYSVPCLLYEKKGNNQKWYLVFYAPLQWSDDLPDRVAFNCDDDDRVENFYDNIGTNGINNVNNYEQDLNNMLDYPISLLVHQCVAGLNDVLAQHREAYRSINVELKQLCKRLSIKAMLLEEPFRSVYFAMAQVIEGNGKVKTEYCPSLTVLEPTLPTVSEAIKQLLKNIDDNKYVNKKYAVIYCSRNTVACLGDRQKSILVYGPINVVVVMLN</sequence>
<dbReference type="AlphaFoldDB" id="A0A7E4W9P9"/>
<accession>A0A7E4W9P9</accession>
<name>A0A7E4W9P9_PANRE</name>
<keyword evidence="1" id="KW-1185">Reference proteome</keyword>
<dbReference type="Proteomes" id="UP000492821">
    <property type="component" value="Unassembled WGS sequence"/>
</dbReference>